<dbReference type="Proteomes" id="UP000187203">
    <property type="component" value="Unassembled WGS sequence"/>
</dbReference>
<feature type="compositionally biased region" description="Basic and acidic residues" evidence="1">
    <location>
        <begin position="226"/>
        <end position="237"/>
    </location>
</feature>
<sequence length="467" mass="52466">MLEKVGWIRLTKFSNEKASLTAAKEFYTGIVTKANLYHGDKLWNQEDIFAFFCGKEVVVTANMLADRKKNFSDYQAKRKLLNVQAKLIHHFIVTCLWYKQGSLEYVNHKDDWLLHNILTGTKVNLAQIIINEMKRTASKKDSLHYISQHRFVQTTVKDSQIAQALESLTNAITVINTNINQMRKSNLKDQQSTQKILSRMADKILGESLENEDQLEESDETPPEEEQLRKEYENVVEREEDNEDKGEKKDEGGNENINVEVQNEEEQEKEKGLEDVAEEELNQEGEDGISETNVSKASSETNSEEGDLTLATTEEVIAGLEPLAIAPASPKGKGKAKPSSHSISSPTKRVIKPKKKVTKKAITATDKAPAHATESDVISEATKIPLAVPLKRPRTKHPNVDASETIPAAASKLAKIRHIFRKGNRCVDRLVMLAHEAQRGLSVCSEPPEQIITLLNEDQLRIDTLRP</sequence>
<gene>
    <name evidence="2" type="ORF">COLO4_04950</name>
</gene>
<feature type="compositionally biased region" description="Acidic residues" evidence="1">
    <location>
        <begin position="209"/>
        <end position="225"/>
    </location>
</feature>
<feature type="compositionally biased region" description="Acidic residues" evidence="1">
    <location>
        <begin position="275"/>
        <end position="289"/>
    </location>
</feature>
<comment type="caution">
    <text evidence="2">The sequence shown here is derived from an EMBL/GenBank/DDBJ whole genome shotgun (WGS) entry which is preliminary data.</text>
</comment>
<protein>
    <submittedName>
        <fullName evidence="2">Uncharacterized protein</fullName>
    </submittedName>
</protein>
<evidence type="ECO:0000313" key="2">
    <source>
        <dbReference type="EMBL" id="OMP09974.1"/>
    </source>
</evidence>
<feature type="region of interest" description="Disordered" evidence="1">
    <location>
        <begin position="207"/>
        <end position="374"/>
    </location>
</feature>
<accession>A0A1R3KSD4</accession>
<organism evidence="2 3">
    <name type="scientific">Corchorus olitorius</name>
    <dbReference type="NCBI Taxonomy" id="93759"/>
    <lineage>
        <taxon>Eukaryota</taxon>
        <taxon>Viridiplantae</taxon>
        <taxon>Streptophyta</taxon>
        <taxon>Embryophyta</taxon>
        <taxon>Tracheophyta</taxon>
        <taxon>Spermatophyta</taxon>
        <taxon>Magnoliopsida</taxon>
        <taxon>eudicotyledons</taxon>
        <taxon>Gunneridae</taxon>
        <taxon>Pentapetalae</taxon>
        <taxon>rosids</taxon>
        <taxon>malvids</taxon>
        <taxon>Malvales</taxon>
        <taxon>Malvaceae</taxon>
        <taxon>Grewioideae</taxon>
        <taxon>Apeibeae</taxon>
        <taxon>Corchorus</taxon>
    </lineage>
</organism>
<evidence type="ECO:0000256" key="1">
    <source>
        <dbReference type="SAM" id="MobiDB-lite"/>
    </source>
</evidence>
<feature type="compositionally biased region" description="Basic residues" evidence="1">
    <location>
        <begin position="349"/>
        <end position="359"/>
    </location>
</feature>
<dbReference type="AlphaFoldDB" id="A0A1R3KSD4"/>
<evidence type="ECO:0000313" key="3">
    <source>
        <dbReference type="Proteomes" id="UP000187203"/>
    </source>
</evidence>
<dbReference type="EMBL" id="AWUE01012092">
    <property type="protein sequence ID" value="OMP09974.1"/>
    <property type="molecule type" value="Genomic_DNA"/>
</dbReference>
<reference evidence="3" key="1">
    <citation type="submission" date="2013-09" db="EMBL/GenBank/DDBJ databases">
        <title>Corchorus olitorius genome sequencing.</title>
        <authorList>
            <person name="Alam M."/>
            <person name="Haque M.S."/>
            <person name="Islam M.S."/>
            <person name="Emdad E.M."/>
            <person name="Islam M.M."/>
            <person name="Ahmed B."/>
            <person name="Halim A."/>
            <person name="Hossen Q.M.M."/>
            <person name="Hossain M.Z."/>
            <person name="Ahmed R."/>
            <person name="Khan M.M."/>
            <person name="Islam R."/>
            <person name="Rashid M.M."/>
            <person name="Khan S.A."/>
            <person name="Rahman M.S."/>
            <person name="Alam M."/>
            <person name="Yahiya A.S."/>
            <person name="Khan M.S."/>
            <person name="Azam M.S."/>
            <person name="Haque T."/>
            <person name="Lashkar M.Z.H."/>
            <person name="Akhand A.I."/>
            <person name="Morshed G."/>
            <person name="Roy S."/>
            <person name="Uddin K.S."/>
            <person name="Rabeya T."/>
            <person name="Hossain A.S."/>
            <person name="Chowdhury A."/>
            <person name="Snigdha A.R."/>
            <person name="Mortoza M.S."/>
            <person name="Matin S.A."/>
            <person name="Hoque S.M.E."/>
            <person name="Islam M.K."/>
            <person name="Roy D.K."/>
            <person name="Haider R."/>
            <person name="Moosa M.M."/>
            <person name="Elias S.M."/>
            <person name="Hasan A.M."/>
            <person name="Jahan S."/>
            <person name="Shafiuddin M."/>
            <person name="Mahmood N."/>
            <person name="Shommy N.S."/>
        </authorList>
    </citation>
    <scope>NUCLEOTIDE SEQUENCE [LARGE SCALE GENOMIC DNA]</scope>
    <source>
        <strain evidence="3">cv. O-4</strain>
    </source>
</reference>
<keyword evidence="3" id="KW-1185">Reference proteome</keyword>
<feature type="compositionally biased region" description="Polar residues" evidence="1">
    <location>
        <begin position="290"/>
        <end position="301"/>
    </location>
</feature>
<proteinExistence type="predicted"/>
<name>A0A1R3KSD4_9ROSI</name>